<dbReference type="SUPFAM" id="SSF51735">
    <property type="entry name" value="NAD(P)-binding Rossmann-fold domains"/>
    <property type="match status" value="1"/>
</dbReference>
<organism evidence="1 2">
    <name type="scientific">Azospirillum aestuarii</name>
    <dbReference type="NCBI Taxonomy" id="2802052"/>
    <lineage>
        <taxon>Bacteria</taxon>
        <taxon>Pseudomonadati</taxon>
        <taxon>Pseudomonadota</taxon>
        <taxon>Alphaproteobacteria</taxon>
        <taxon>Rhodospirillales</taxon>
        <taxon>Azospirillaceae</taxon>
        <taxon>Azospirillum</taxon>
    </lineage>
</organism>
<comment type="caution">
    <text evidence="1">The sequence shown here is derived from an EMBL/GenBank/DDBJ whole genome shotgun (WGS) entry which is preliminary data.</text>
</comment>
<evidence type="ECO:0000313" key="2">
    <source>
        <dbReference type="Proteomes" id="UP000654452"/>
    </source>
</evidence>
<dbReference type="InterPro" id="IPR036291">
    <property type="entry name" value="NAD(P)-bd_dom_sf"/>
</dbReference>
<reference evidence="1 2" key="1">
    <citation type="submission" date="2021-01" db="EMBL/GenBank/DDBJ databases">
        <title>Azospirillum sp. YIM DDC1 draft genome.</title>
        <authorList>
            <person name="Wang Y.-X."/>
        </authorList>
    </citation>
    <scope>NUCLEOTIDE SEQUENCE [LARGE SCALE GENOMIC DNA]</scope>
    <source>
        <strain evidence="1 2">YIM DDC1</strain>
    </source>
</reference>
<dbReference type="Proteomes" id="UP000654452">
    <property type="component" value="Unassembled WGS sequence"/>
</dbReference>
<proteinExistence type="predicted"/>
<dbReference type="EMBL" id="JAEPIV010000010">
    <property type="protein sequence ID" value="MBK4720909.1"/>
    <property type="molecule type" value="Genomic_DNA"/>
</dbReference>
<protein>
    <recommendedName>
        <fullName evidence="3">SDR family oxidoreductase</fullName>
    </recommendedName>
</protein>
<keyword evidence="2" id="KW-1185">Reference proteome</keyword>
<evidence type="ECO:0000313" key="1">
    <source>
        <dbReference type="EMBL" id="MBK4720909.1"/>
    </source>
</evidence>
<name>A0ABS1I1G1_9PROT</name>
<dbReference type="Gene3D" id="3.40.50.720">
    <property type="entry name" value="NAD(P)-binding Rossmann-like Domain"/>
    <property type="match status" value="1"/>
</dbReference>
<dbReference type="RefSeq" id="WP_145629669.1">
    <property type="nucleotide sequence ID" value="NZ_JAEPIV010000010.1"/>
</dbReference>
<accession>A0ABS1I1G1</accession>
<sequence>MTARTLVLVGNGLDTRSLAAALEPFDIALGVIERELRHDAPCDELRAAHLLSRFGPFDGLLLAPAFVDGPDDPTVDDLLDVLTSCFSCVKAAVASFEERAVVGRVIALLPGGATMGEPGEAINSALAGAMLSLFRTVALEMRTTPVTVNTLVYAMHTADEPAGGELLGDPEALASMIASLLGSGARGINGQEIYALAGADVGRLHP</sequence>
<evidence type="ECO:0008006" key="3">
    <source>
        <dbReference type="Google" id="ProtNLM"/>
    </source>
</evidence>
<gene>
    <name evidence="1" type="ORF">JJL56_18770</name>
</gene>